<evidence type="ECO:0000313" key="8">
    <source>
        <dbReference type="EMBL" id="MDG3004128.1"/>
    </source>
</evidence>
<evidence type="ECO:0000256" key="1">
    <source>
        <dbReference type="ARBA" id="ARBA00009054"/>
    </source>
</evidence>
<gene>
    <name evidence="3 8" type="primary">grpE</name>
    <name evidence="8" type="ORF">PZE19_10110</name>
</gene>
<sequence length="179" mass="19536">MSDAVNRPERSPDADAAEAPDEPSSNAGPQGQVALLEKERDEARDQLLRTRAEFVNYQKRNKQQAEADRLYAIGNLGRDLLDVLDNMQRATEALRATATEGVVSGLDMVHKQFLATLAKYGVEPIEALGTAFDPNFHEALMQQPSADAPEGTVVAELGKGYKIHDRVLRPSKVAVSVKP</sequence>
<keyword evidence="2 3" id="KW-0143">Chaperone</keyword>
<evidence type="ECO:0000256" key="6">
    <source>
        <dbReference type="SAM" id="Coils"/>
    </source>
</evidence>
<keyword evidence="9" id="KW-1185">Reference proteome</keyword>
<proteinExistence type="inferred from homology"/>
<feature type="region of interest" description="Disordered" evidence="7">
    <location>
        <begin position="1"/>
        <end position="31"/>
    </location>
</feature>
<comment type="similarity">
    <text evidence="1 3 5">Belongs to the GrpE family.</text>
</comment>
<feature type="coiled-coil region" evidence="6">
    <location>
        <begin position="33"/>
        <end position="60"/>
    </location>
</feature>
<dbReference type="RefSeq" id="WP_277860490.1">
    <property type="nucleotide sequence ID" value="NZ_JARRAG010000002.1"/>
</dbReference>
<reference evidence="8 9" key="1">
    <citation type="submission" date="2023-03" db="EMBL/GenBank/DDBJ databases">
        <title>Paludisphaera mucosa sp. nov. a novel planctomycete from northern fen.</title>
        <authorList>
            <person name="Ivanova A."/>
        </authorList>
    </citation>
    <scope>NUCLEOTIDE SEQUENCE [LARGE SCALE GENOMIC DNA]</scope>
    <source>
        <strain evidence="8 9">Pla2</strain>
    </source>
</reference>
<dbReference type="InterPro" id="IPR000740">
    <property type="entry name" value="GrpE"/>
</dbReference>
<dbReference type="NCBIfam" id="NF010738">
    <property type="entry name" value="PRK14140.1"/>
    <property type="match status" value="1"/>
</dbReference>
<evidence type="ECO:0000313" key="9">
    <source>
        <dbReference type="Proteomes" id="UP001216907"/>
    </source>
</evidence>
<dbReference type="SUPFAM" id="SSF58014">
    <property type="entry name" value="Coiled-coil domain of nucleotide exchange factor GrpE"/>
    <property type="match status" value="1"/>
</dbReference>
<dbReference type="CDD" id="cd00446">
    <property type="entry name" value="GrpE"/>
    <property type="match status" value="1"/>
</dbReference>
<dbReference type="HAMAP" id="MF_01151">
    <property type="entry name" value="GrpE"/>
    <property type="match status" value="1"/>
</dbReference>
<evidence type="ECO:0000256" key="2">
    <source>
        <dbReference type="ARBA" id="ARBA00023186"/>
    </source>
</evidence>
<evidence type="ECO:0000256" key="7">
    <source>
        <dbReference type="SAM" id="MobiDB-lite"/>
    </source>
</evidence>
<dbReference type="PRINTS" id="PR00773">
    <property type="entry name" value="GRPEPROTEIN"/>
</dbReference>
<dbReference type="PANTHER" id="PTHR21237:SF23">
    <property type="entry name" value="GRPE PROTEIN HOMOLOG, MITOCHONDRIAL"/>
    <property type="match status" value="1"/>
</dbReference>
<name>A0ABT6F963_9BACT</name>
<evidence type="ECO:0000256" key="4">
    <source>
        <dbReference type="RuleBase" id="RU000639"/>
    </source>
</evidence>
<comment type="subunit">
    <text evidence="3">Homodimer.</text>
</comment>
<dbReference type="PROSITE" id="PS01071">
    <property type="entry name" value="GRPE"/>
    <property type="match status" value="1"/>
</dbReference>
<keyword evidence="3" id="KW-0963">Cytoplasm</keyword>
<dbReference type="PANTHER" id="PTHR21237">
    <property type="entry name" value="GRPE PROTEIN"/>
    <property type="match status" value="1"/>
</dbReference>
<dbReference type="Gene3D" id="2.30.22.10">
    <property type="entry name" value="Head domain of nucleotide exchange factor GrpE"/>
    <property type="match status" value="1"/>
</dbReference>
<dbReference type="InterPro" id="IPR009012">
    <property type="entry name" value="GrpE_head"/>
</dbReference>
<accession>A0ABT6F963</accession>
<feature type="compositionally biased region" description="Basic and acidic residues" evidence="7">
    <location>
        <begin position="1"/>
        <end position="13"/>
    </location>
</feature>
<dbReference type="Proteomes" id="UP001216907">
    <property type="component" value="Unassembled WGS sequence"/>
</dbReference>
<keyword evidence="3 4" id="KW-0346">Stress response</keyword>
<comment type="function">
    <text evidence="3 4">Participates actively in the response to hyperosmotic and heat shock by preventing the aggregation of stress-denatured proteins, in association with DnaK and GrpE. It is the nucleotide exchange factor for DnaK and may function as a thermosensor. Unfolded proteins bind initially to DnaJ; upon interaction with the DnaJ-bound protein, DnaK hydrolyzes its bound ATP, resulting in the formation of a stable complex. GrpE releases ADP from DnaK; ATP binding to DnaK triggers the release of the substrate protein, thus completing the reaction cycle. Several rounds of ATP-dependent interactions between DnaJ, DnaK and GrpE are required for fully efficient folding.</text>
</comment>
<dbReference type="EMBL" id="JARRAG010000002">
    <property type="protein sequence ID" value="MDG3004128.1"/>
    <property type="molecule type" value="Genomic_DNA"/>
</dbReference>
<dbReference type="Gene3D" id="3.90.20.20">
    <property type="match status" value="1"/>
</dbReference>
<dbReference type="InterPro" id="IPR013805">
    <property type="entry name" value="GrpE_CC"/>
</dbReference>
<evidence type="ECO:0000256" key="5">
    <source>
        <dbReference type="RuleBase" id="RU004478"/>
    </source>
</evidence>
<comment type="subcellular location">
    <subcellularLocation>
        <location evidence="3">Cytoplasm</location>
    </subcellularLocation>
</comment>
<keyword evidence="6" id="KW-0175">Coiled coil</keyword>
<comment type="caution">
    <text evidence="8">The sequence shown here is derived from an EMBL/GenBank/DDBJ whole genome shotgun (WGS) entry which is preliminary data.</text>
</comment>
<protein>
    <recommendedName>
        <fullName evidence="3 4">Protein GrpE</fullName>
    </recommendedName>
    <alternativeName>
        <fullName evidence="3">HSP-70 cofactor</fullName>
    </alternativeName>
</protein>
<evidence type="ECO:0000256" key="3">
    <source>
        <dbReference type="HAMAP-Rule" id="MF_01151"/>
    </source>
</evidence>
<dbReference type="Pfam" id="PF01025">
    <property type="entry name" value="GrpE"/>
    <property type="match status" value="1"/>
</dbReference>
<dbReference type="SUPFAM" id="SSF51064">
    <property type="entry name" value="Head domain of nucleotide exchange factor GrpE"/>
    <property type="match status" value="1"/>
</dbReference>
<organism evidence="8 9">
    <name type="scientific">Paludisphaera mucosa</name>
    <dbReference type="NCBI Taxonomy" id="3030827"/>
    <lineage>
        <taxon>Bacteria</taxon>
        <taxon>Pseudomonadati</taxon>
        <taxon>Planctomycetota</taxon>
        <taxon>Planctomycetia</taxon>
        <taxon>Isosphaerales</taxon>
        <taxon>Isosphaeraceae</taxon>
        <taxon>Paludisphaera</taxon>
    </lineage>
</organism>